<name>A0AAN4YZ64_9BILA</name>
<evidence type="ECO:0000256" key="5">
    <source>
        <dbReference type="RuleBase" id="RU079119"/>
    </source>
</evidence>
<dbReference type="EC" id="2.3.1.225" evidence="5"/>
<keyword evidence="8" id="KW-1185">Reference proteome</keyword>
<protein>
    <recommendedName>
        <fullName evidence="5">Palmitoyltransferase</fullName>
        <ecNumber evidence="5">2.3.1.225</ecNumber>
    </recommendedName>
</protein>
<dbReference type="GO" id="GO:0019706">
    <property type="term" value="F:protein-cysteine S-palmitoyltransferase activity"/>
    <property type="evidence" value="ECO:0007669"/>
    <property type="project" value="UniProtKB-EC"/>
</dbReference>
<evidence type="ECO:0000256" key="2">
    <source>
        <dbReference type="ARBA" id="ARBA00022692"/>
    </source>
</evidence>
<keyword evidence="4 5" id="KW-0472">Membrane</keyword>
<keyword evidence="5" id="KW-0012">Acyltransferase</keyword>
<evidence type="ECO:0000259" key="6">
    <source>
        <dbReference type="Pfam" id="PF01529"/>
    </source>
</evidence>
<feature type="transmembrane region" description="Helical" evidence="5">
    <location>
        <begin position="126"/>
        <end position="143"/>
    </location>
</feature>
<feature type="transmembrane region" description="Helical" evidence="5">
    <location>
        <begin position="40"/>
        <end position="60"/>
    </location>
</feature>
<dbReference type="AlphaFoldDB" id="A0AAN4YZ64"/>
<feature type="domain" description="Palmitoyltransferase DHHC" evidence="6">
    <location>
        <begin position="2"/>
        <end position="104"/>
    </location>
</feature>
<keyword evidence="2 5" id="KW-0812">Transmembrane</keyword>
<feature type="transmembrane region" description="Helical" evidence="5">
    <location>
        <begin position="12"/>
        <end position="34"/>
    </location>
</feature>
<evidence type="ECO:0000256" key="1">
    <source>
        <dbReference type="ARBA" id="ARBA00004141"/>
    </source>
</evidence>
<proteinExistence type="inferred from homology"/>
<sequence length="163" mass="18863">GACVGLGNQRCFIIFLFWTTVGCLVGAGFILMYMEQEIMPWYPFGWLYYIGPVCVGRWLMGYCSISAVWTCTIFCLAVASASGAFGFFVAQLFYTLRGYTMHDFHCRRIREAYDGDGKTVGERMRLVFGPYWLIHFFFPAFWLKQKLTPEIADNLFRVRSKQL</sequence>
<feature type="non-terminal residue" evidence="7">
    <location>
        <position position="1"/>
    </location>
</feature>
<reference evidence="8" key="1">
    <citation type="submission" date="2022-10" db="EMBL/GenBank/DDBJ databases">
        <title>Genome assembly of Pristionchus species.</title>
        <authorList>
            <person name="Yoshida K."/>
            <person name="Sommer R.J."/>
        </authorList>
    </citation>
    <scope>NUCLEOTIDE SEQUENCE [LARGE SCALE GENOMIC DNA]</scope>
    <source>
        <strain evidence="8">RS5460</strain>
    </source>
</reference>
<gene>
    <name evidence="7" type="ORF">PMAYCL1PPCAC_01747</name>
</gene>
<comment type="similarity">
    <text evidence="5">Belongs to the DHHC palmitoyltransferase family.</text>
</comment>
<dbReference type="Pfam" id="PF01529">
    <property type="entry name" value="DHHC"/>
    <property type="match status" value="1"/>
</dbReference>
<evidence type="ECO:0000256" key="3">
    <source>
        <dbReference type="ARBA" id="ARBA00022989"/>
    </source>
</evidence>
<evidence type="ECO:0000313" key="7">
    <source>
        <dbReference type="EMBL" id="GMR31552.1"/>
    </source>
</evidence>
<dbReference type="InterPro" id="IPR001594">
    <property type="entry name" value="Palmitoyltrfase_DHHC"/>
</dbReference>
<dbReference type="EMBL" id="BTRK01000001">
    <property type="protein sequence ID" value="GMR31552.1"/>
    <property type="molecule type" value="Genomic_DNA"/>
</dbReference>
<keyword evidence="3 5" id="KW-1133">Transmembrane helix</keyword>
<accession>A0AAN4YZ64</accession>
<evidence type="ECO:0000313" key="8">
    <source>
        <dbReference type="Proteomes" id="UP001328107"/>
    </source>
</evidence>
<dbReference type="Proteomes" id="UP001328107">
    <property type="component" value="Unassembled WGS sequence"/>
</dbReference>
<comment type="catalytic activity">
    <reaction evidence="5">
        <text>L-cysteinyl-[protein] + hexadecanoyl-CoA = S-hexadecanoyl-L-cysteinyl-[protein] + CoA</text>
        <dbReference type="Rhea" id="RHEA:36683"/>
        <dbReference type="Rhea" id="RHEA-COMP:10131"/>
        <dbReference type="Rhea" id="RHEA-COMP:11032"/>
        <dbReference type="ChEBI" id="CHEBI:29950"/>
        <dbReference type="ChEBI" id="CHEBI:57287"/>
        <dbReference type="ChEBI" id="CHEBI:57379"/>
        <dbReference type="ChEBI" id="CHEBI:74151"/>
        <dbReference type="EC" id="2.3.1.225"/>
    </reaction>
</comment>
<comment type="domain">
    <text evidence="5">The DHHC domain is required for palmitoyltransferase activity.</text>
</comment>
<comment type="subcellular location">
    <subcellularLocation>
        <location evidence="1">Membrane</location>
        <topology evidence="1">Multi-pass membrane protein</topology>
    </subcellularLocation>
</comment>
<organism evidence="7 8">
    <name type="scientific">Pristionchus mayeri</name>
    <dbReference type="NCBI Taxonomy" id="1317129"/>
    <lineage>
        <taxon>Eukaryota</taxon>
        <taxon>Metazoa</taxon>
        <taxon>Ecdysozoa</taxon>
        <taxon>Nematoda</taxon>
        <taxon>Chromadorea</taxon>
        <taxon>Rhabditida</taxon>
        <taxon>Rhabditina</taxon>
        <taxon>Diplogasteromorpha</taxon>
        <taxon>Diplogasteroidea</taxon>
        <taxon>Neodiplogasteridae</taxon>
        <taxon>Pristionchus</taxon>
    </lineage>
</organism>
<comment type="caution">
    <text evidence="7">The sequence shown here is derived from an EMBL/GenBank/DDBJ whole genome shotgun (WGS) entry which is preliminary data.</text>
</comment>
<evidence type="ECO:0000256" key="4">
    <source>
        <dbReference type="ARBA" id="ARBA00023136"/>
    </source>
</evidence>
<feature type="transmembrane region" description="Helical" evidence="5">
    <location>
        <begin position="67"/>
        <end position="94"/>
    </location>
</feature>
<keyword evidence="5" id="KW-0808">Transferase</keyword>
<dbReference type="GO" id="GO:0016020">
    <property type="term" value="C:membrane"/>
    <property type="evidence" value="ECO:0007669"/>
    <property type="project" value="UniProtKB-SubCell"/>
</dbReference>